<gene>
    <name evidence="7 11" type="primary">rpsD</name>
    <name evidence="11" type="ordered locus">COPRO5265_0986</name>
</gene>
<dbReference type="HAMAP" id="MF_01306_B">
    <property type="entry name" value="Ribosomal_uS4_B"/>
    <property type="match status" value="1"/>
</dbReference>
<dbReference type="InterPro" id="IPR002942">
    <property type="entry name" value="S4_RNA-bd"/>
</dbReference>
<keyword evidence="5 7" id="KW-0687">Ribonucleoprotein</keyword>
<comment type="function">
    <text evidence="7">One of the primary rRNA binding proteins, it binds directly to 16S rRNA where it nucleates assembly of the body of the 30S subunit.</text>
</comment>
<dbReference type="KEGG" id="cpo:COPRO5265_0986"/>
<dbReference type="GO" id="GO:0019843">
    <property type="term" value="F:rRNA binding"/>
    <property type="evidence" value="ECO:0007669"/>
    <property type="project" value="UniProtKB-UniRule"/>
</dbReference>
<dbReference type="FunFam" id="3.10.290.10:FF:000001">
    <property type="entry name" value="30S ribosomal protein S4"/>
    <property type="match status" value="1"/>
</dbReference>
<evidence type="ECO:0000256" key="4">
    <source>
        <dbReference type="ARBA" id="ARBA00022980"/>
    </source>
</evidence>
<evidence type="ECO:0000259" key="9">
    <source>
        <dbReference type="SMART" id="SM00363"/>
    </source>
</evidence>
<evidence type="ECO:0000256" key="7">
    <source>
        <dbReference type="HAMAP-Rule" id="MF_01306"/>
    </source>
</evidence>
<keyword evidence="12" id="KW-1185">Reference proteome</keyword>
<evidence type="ECO:0000313" key="12">
    <source>
        <dbReference type="Proteomes" id="UP000001732"/>
    </source>
</evidence>
<evidence type="ECO:0000256" key="6">
    <source>
        <dbReference type="ARBA" id="ARBA00035254"/>
    </source>
</evidence>
<protein>
    <recommendedName>
        <fullName evidence="6 7">Small ribosomal subunit protein uS4</fullName>
    </recommendedName>
</protein>
<dbReference type="RefSeq" id="WP_012544015.1">
    <property type="nucleotide sequence ID" value="NC_011295.1"/>
</dbReference>
<comment type="function">
    <text evidence="7">With S5 and S12 plays an important role in translational accuracy.</text>
</comment>
<comment type="similarity">
    <text evidence="1 7">Belongs to the universal ribosomal protein uS4 family.</text>
</comment>
<name>B5Y961_COPPD</name>
<accession>B5Y961</accession>
<evidence type="ECO:0000259" key="10">
    <source>
        <dbReference type="SMART" id="SM01390"/>
    </source>
</evidence>
<dbReference type="AlphaFoldDB" id="B5Y961"/>
<dbReference type="NCBIfam" id="NF003717">
    <property type="entry name" value="PRK05327.1"/>
    <property type="match status" value="1"/>
</dbReference>
<dbReference type="Gene3D" id="3.10.290.10">
    <property type="entry name" value="RNA-binding S4 domain"/>
    <property type="match status" value="1"/>
</dbReference>
<dbReference type="GO" id="GO:0042274">
    <property type="term" value="P:ribosomal small subunit biogenesis"/>
    <property type="evidence" value="ECO:0007669"/>
    <property type="project" value="TreeGrafter"/>
</dbReference>
<dbReference type="SMART" id="SM00363">
    <property type="entry name" value="S4"/>
    <property type="match status" value="1"/>
</dbReference>
<dbReference type="SMART" id="SM01390">
    <property type="entry name" value="Ribosomal_S4"/>
    <property type="match status" value="1"/>
</dbReference>
<evidence type="ECO:0000313" key="11">
    <source>
        <dbReference type="EMBL" id="ACI17363.1"/>
    </source>
</evidence>
<feature type="region of interest" description="Disordered" evidence="8">
    <location>
        <begin position="33"/>
        <end position="54"/>
    </location>
</feature>
<dbReference type="InterPro" id="IPR022801">
    <property type="entry name" value="Ribosomal_uS4"/>
</dbReference>
<dbReference type="GO" id="GO:0006412">
    <property type="term" value="P:translation"/>
    <property type="evidence" value="ECO:0007669"/>
    <property type="project" value="UniProtKB-UniRule"/>
</dbReference>
<dbReference type="NCBIfam" id="TIGR01017">
    <property type="entry name" value="rpsD_bact"/>
    <property type="match status" value="1"/>
</dbReference>
<dbReference type="STRING" id="309798.COPRO5265_0986"/>
<sequence>MKYTGPSCRICRRSGVKLFLKGEKCLSPKCPMERRAFPPGQHGPTRRGKRDTEYGLRLKEKQKLRHSYMITETQLRRYFSTAMSQKGVATGTALLQLLERRLDAVVQRMGFASSIKMARNWVRHGHVMVNGKRVDIPSYLVKPGDRITLDKDLKDNPDVQKSIAMNEGRPNLEWLNVDVENLEGTYLRVPSREEIPVAVNEQLIVEYYSR</sequence>
<dbReference type="PANTHER" id="PTHR11831">
    <property type="entry name" value="30S 40S RIBOSOMAL PROTEIN"/>
    <property type="match status" value="1"/>
</dbReference>
<dbReference type="GO" id="GO:0003735">
    <property type="term" value="F:structural constituent of ribosome"/>
    <property type="evidence" value="ECO:0007669"/>
    <property type="project" value="InterPro"/>
</dbReference>
<comment type="subunit">
    <text evidence="7">Part of the 30S ribosomal subunit. Contacts protein S5. The interaction surface between S4 and S5 is involved in control of translational fidelity.</text>
</comment>
<dbReference type="PANTHER" id="PTHR11831:SF4">
    <property type="entry name" value="SMALL RIBOSOMAL SUBUNIT PROTEIN US4M"/>
    <property type="match status" value="1"/>
</dbReference>
<reference evidence="11 12" key="2">
    <citation type="journal article" date="2014" name="Genome Announc.">
        <title>Complete Genome Sequence of Coprothermobacter proteolyticus DSM 5265.</title>
        <authorList>
            <person name="Alexiev A."/>
            <person name="Coil D.A."/>
            <person name="Badger J.H."/>
            <person name="Enticknap J."/>
            <person name="Ward N."/>
            <person name="Robb F.T."/>
            <person name="Eisen J.A."/>
        </authorList>
    </citation>
    <scope>NUCLEOTIDE SEQUENCE [LARGE SCALE GENOMIC DNA]</scope>
    <source>
        <strain evidence="12">ATCC 35245 / DSM 5265 / OCM 4 / BT</strain>
    </source>
</reference>
<evidence type="ECO:0000256" key="1">
    <source>
        <dbReference type="ARBA" id="ARBA00007465"/>
    </source>
</evidence>
<dbReference type="HOGENOM" id="CLU_092403_0_3_9"/>
<dbReference type="Pfam" id="PF01479">
    <property type="entry name" value="S4"/>
    <property type="match status" value="1"/>
</dbReference>
<dbReference type="PROSITE" id="PS50889">
    <property type="entry name" value="S4"/>
    <property type="match status" value="1"/>
</dbReference>
<keyword evidence="3 7" id="KW-0694">RNA-binding</keyword>
<dbReference type="EMBL" id="CP001145">
    <property type="protein sequence ID" value="ACI17363.1"/>
    <property type="molecule type" value="Genomic_DNA"/>
</dbReference>
<proteinExistence type="inferred from homology"/>
<feature type="domain" description="Small ribosomal subunit protein uS4 N-terminal" evidence="10">
    <location>
        <begin position="2"/>
        <end position="99"/>
    </location>
</feature>
<dbReference type="InterPro" id="IPR036986">
    <property type="entry name" value="S4_RNA-bd_sf"/>
</dbReference>
<dbReference type="Pfam" id="PF00163">
    <property type="entry name" value="Ribosomal_S4"/>
    <property type="match status" value="1"/>
</dbReference>
<organism evidence="11 12">
    <name type="scientific">Coprothermobacter proteolyticus (strain ATCC 35245 / DSM 5265 / OCM 4 / BT)</name>
    <dbReference type="NCBI Taxonomy" id="309798"/>
    <lineage>
        <taxon>Bacteria</taxon>
        <taxon>Pseudomonadati</taxon>
        <taxon>Coprothermobacterota</taxon>
        <taxon>Coprothermobacteria</taxon>
        <taxon>Coprothermobacterales</taxon>
        <taxon>Coprothermobacteraceae</taxon>
        <taxon>Coprothermobacter</taxon>
    </lineage>
</organism>
<dbReference type="Gene3D" id="1.10.1050.10">
    <property type="entry name" value="Ribosomal Protein S4 Delta 41, Chain A, domain 1"/>
    <property type="match status" value="1"/>
</dbReference>
<dbReference type="OrthoDB" id="9803672at2"/>
<evidence type="ECO:0000256" key="5">
    <source>
        <dbReference type="ARBA" id="ARBA00023274"/>
    </source>
</evidence>
<evidence type="ECO:0000256" key="3">
    <source>
        <dbReference type="ARBA" id="ARBA00022884"/>
    </source>
</evidence>
<feature type="domain" description="RNA-binding S4" evidence="9">
    <location>
        <begin position="100"/>
        <end position="173"/>
    </location>
</feature>
<evidence type="ECO:0000256" key="2">
    <source>
        <dbReference type="ARBA" id="ARBA00022730"/>
    </source>
</evidence>
<evidence type="ECO:0000256" key="8">
    <source>
        <dbReference type="SAM" id="MobiDB-lite"/>
    </source>
</evidence>
<keyword evidence="4 7" id="KW-0689">Ribosomal protein</keyword>
<dbReference type="SUPFAM" id="SSF55174">
    <property type="entry name" value="Alpha-L RNA-binding motif"/>
    <property type="match status" value="1"/>
</dbReference>
<dbReference type="GO" id="GO:0015935">
    <property type="term" value="C:small ribosomal subunit"/>
    <property type="evidence" value="ECO:0007669"/>
    <property type="project" value="InterPro"/>
</dbReference>
<dbReference type="CDD" id="cd00165">
    <property type="entry name" value="S4"/>
    <property type="match status" value="1"/>
</dbReference>
<dbReference type="eggNOG" id="COG0522">
    <property type="taxonomic scope" value="Bacteria"/>
</dbReference>
<keyword evidence="2 7" id="KW-0699">rRNA-binding</keyword>
<dbReference type="InterPro" id="IPR001912">
    <property type="entry name" value="Ribosomal_uS4_N"/>
</dbReference>
<reference evidence="12" key="1">
    <citation type="submission" date="2008-08" db="EMBL/GenBank/DDBJ databases">
        <title>The complete genome sequence of Coprothermobacter proteolyticus strain ATCC 5245 / DSM 5265 / BT.</title>
        <authorList>
            <person name="Dodson R.J."/>
            <person name="Durkin A.S."/>
            <person name="Wu M."/>
            <person name="Eisen J."/>
            <person name="Sutton G."/>
        </authorList>
    </citation>
    <scope>NUCLEOTIDE SEQUENCE [LARGE SCALE GENOMIC DNA]</scope>
    <source>
        <strain evidence="12">ATCC 35245 / DSM 5265 / OCM 4 / BT</strain>
    </source>
</reference>
<dbReference type="InterPro" id="IPR005709">
    <property type="entry name" value="Ribosomal_uS4_bac-type"/>
</dbReference>
<dbReference type="Proteomes" id="UP000001732">
    <property type="component" value="Chromosome"/>
</dbReference>